<dbReference type="Proteomes" id="UP000499080">
    <property type="component" value="Unassembled WGS sequence"/>
</dbReference>
<dbReference type="EMBL" id="BGPR01000462">
    <property type="protein sequence ID" value="GBM21517.1"/>
    <property type="molecule type" value="Genomic_DNA"/>
</dbReference>
<gene>
    <name evidence="1" type="ORF">AVEN_85330_1</name>
</gene>
<sequence length="120" mass="13664">MLLYRFSHVEGCSQNSLCSVMQSCAVCVSTWAICCRGKIKPFQVREKRAVSCKKQDFFPFPVAWLSRDSWQDVKCGPPVSSSFQSDCQSSIIFFLKIDFGKDIEALTYCVLCSSMFVMRQ</sequence>
<dbReference type="AlphaFoldDB" id="A0A4Y2DYV6"/>
<proteinExistence type="predicted"/>
<keyword evidence="2" id="KW-1185">Reference proteome</keyword>
<accession>A0A4Y2DYV6</accession>
<reference evidence="1 2" key="1">
    <citation type="journal article" date="2019" name="Sci. Rep.">
        <title>Orb-weaving spider Araneus ventricosus genome elucidates the spidroin gene catalogue.</title>
        <authorList>
            <person name="Kono N."/>
            <person name="Nakamura H."/>
            <person name="Ohtoshi R."/>
            <person name="Moran D.A.P."/>
            <person name="Shinohara A."/>
            <person name="Yoshida Y."/>
            <person name="Fujiwara M."/>
            <person name="Mori M."/>
            <person name="Tomita M."/>
            <person name="Arakawa K."/>
        </authorList>
    </citation>
    <scope>NUCLEOTIDE SEQUENCE [LARGE SCALE GENOMIC DNA]</scope>
</reference>
<name>A0A4Y2DYV6_ARAVE</name>
<protein>
    <submittedName>
        <fullName evidence="1">Uncharacterized protein</fullName>
    </submittedName>
</protein>
<evidence type="ECO:0000313" key="2">
    <source>
        <dbReference type="Proteomes" id="UP000499080"/>
    </source>
</evidence>
<organism evidence="1 2">
    <name type="scientific">Araneus ventricosus</name>
    <name type="common">Orbweaver spider</name>
    <name type="synonym">Epeira ventricosa</name>
    <dbReference type="NCBI Taxonomy" id="182803"/>
    <lineage>
        <taxon>Eukaryota</taxon>
        <taxon>Metazoa</taxon>
        <taxon>Ecdysozoa</taxon>
        <taxon>Arthropoda</taxon>
        <taxon>Chelicerata</taxon>
        <taxon>Arachnida</taxon>
        <taxon>Araneae</taxon>
        <taxon>Araneomorphae</taxon>
        <taxon>Entelegynae</taxon>
        <taxon>Araneoidea</taxon>
        <taxon>Araneidae</taxon>
        <taxon>Araneus</taxon>
    </lineage>
</organism>
<dbReference type="PROSITE" id="PS51257">
    <property type="entry name" value="PROKAR_LIPOPROTEIN"/>
    <property type="match status" value="1"/>
</dbReference>
<comment type="caution">
    <text evidence="1">The sequence shown here is derived from an EMBL/GenBank/DDBJ whole genome shotgun (WGS) entry which is preliminary data.</text>
</comment>
<evidence type="ECO:0000313" key="1">
    <source>
        <dbReference type="EMBL" id="GBM21517.1"/>
    </source>
</evidence>